<proteinExistence type="predicted"/>
<accession>A0ABR0SZI8</accession>
<name>A0ABR0SZI8_9HYPO</name>
<dbReference type="EMBL" id="JAVFKD010000002">
    <property type="protein sequence ID" value="KAK5997146.1"/>
    <property type="molecule type" value="Genomic_DNA"/>
</dbReference>
<organism evidence="1 2">
    <name type="scientific">Cladobotryum mycophilum</name>
    <dbReference type="NCBI Taxonomy" id="491253"/>
    <lineage>
        <taxon>Eukaryota</taxon>
        <taxon>Fungi</taxon>
        <taxon>Dikarya</taxon>
        <taxon>Ascomycota</taxon>
        <taxon>Pezizomycotina</taxon>
        <taxon>Sordariomycetes</taxon>
        <taxon>Hypocreomycetidae</taxon>
        <taxon>Hypocreales</taxon>
        <taxon>Hypocreaceae</taxon>
        <taxon>Cladobotryum</taxon>
    </lineage>
</organism>
<reference evidence="1 2" key="1">
    <citation type="submission" date="2024-01" db="EMBL/GenBank/DDBJ databases">
        <title>Complete genome of Cladobotryum mycophilum ATHUM6906.</title>
        <authorList>
            <person name="Christinaki A.C."/>
            <person name="Myridakis A.I."/>
            <person name="Kouvelis V.N."/>
        </authorList>
    </citation>
    <scope>NUCLEOTIDE SEQUENCE [LARGE SCALE GENOMIC DNA]</scope>
    <source>
        <strain evidence="1 2">ATHUM6906</strain>
    </source>
</reference>
<evidence type="ECO:0000313" key="2">
    <source>
        <dbReference type="Proteomes" id="UP001338125"/>
    </source>
</evidence>
<sequence>MLQSRKVPRGVRIAKTLPNATFGRAVSCREAIRVHAQAASNEAEAVVVMAPEPAEQWTAALDAEQSALFANDDAIGVAVCYPKLKMCELKLGDRFRNRFVGGLLYLVAMSLPLGEDNVSAPSNRR</sequence>
<keyword evidence="2" id="KW-1185">Reference proteome</keyword>
<evidence type="ECO:0000313" key="1">
    <source>
        <dbReference type="EMBL" id="KAK5997146.1"/>
    </source>
</evidence>
<dbReference type="Proteomes" id="UP001338125">
    <property type="component" value="Unassembled WGS sequence"/>
</dbReference>
<gene>
    <name evidence="1" type="ORF">PT974_02499</name>
</gene>
<protein>
    <submittedName>
        <fullName evidence="1">Uncharacterized protein</fullName>
    </submittedName>
</protein>
<comment type="caution">
    <text evidence="1">The sequence shown here is derived from an EMBL/GenBank/DDBJ whole genome shotgun (WGS) entry which is preliminary data.</text>
</comment>